<gene>
    <name evidence="2" type="ORF">BDU57DRAFT_514022</name>
</gene>
<dbReference type="AlphaFoldDB" id="A0A6A5QSS5"/>
<keyword evidence="3" id="KW-1185">Reference proteome</keyword>
<proteinExistence type="predicted"/>
<evidence type="ECO:0000256" key="1">
    <source>
        <dbReference type="SAM" id="MobiDB-lite"/>
    </source>
</evidence>
<dbReference type="Proteomes" id="UP000800096">
    <property type="component" value="Unassembled WGS sequence"/>
</dbReference>
<feature type="region of interest" description="Disordered" evidence="1">
    <location>
        <begin position="14"/>
        <end position="38"/>
    </location>
</feature>
<evidence type="ECO:0000313" key="3">
    <source>
        <dbReference type="Proteomes" id="UP000800096"/>
    </source>
</evidence>
<organism evidence="2 3">
    <name type="scientific">Ampelomyces quisqualis</name>
    <name type="common">Powdery mildew agent</name>
    <dbReference type="NCBI Taxonomy" id="50730"/>
    <lineage>
        <taxon>Eukaryota</taxon>
        <taxon>Fungi</taxon>
        <taxon>Dikarya</taxon>
        <taxon>Ascomycota</taxon>
        <taxon>Pezizomycotina</taxon>
        <taxon>Dothideomycetes</taxon>
        <taxon>Pleosporomycetidae</taxon>
        <taxon>Pleosporales</taxon>
        <taxon>Pleosporineae</taxon>
        <taxon>Phaeosphaeriaceae</taxon>
        <taxon>Ampelomyces</taxon>
    </lineage>
</organism>
<sequence>MAQTILNKCRIPGNNNLGNEKYLDAPPKGGRPSQNTSWKARNCSLQPFHASYLLRETNLAPYDANSSKYSALSMGRHGCVAWTSASP</sequence>
<name>A0A6A5QSS5_AMPQU</name>
<evidence type="ECO:0000313" key="2">
    <source>
        <dbReference type="EMBL" id="KAF1917666.1"/>
    </source>
</evidence>
<accession>A0A6A5QSS5</accession>
<dbReference type="EMBL" id="ML979134">
    <property type="protein sequence ID" value="KAF1917666.1"/>
    <property type="molecule type" value="Genomic_DNA"/>
</dbReference>
<protein>
    <submittedName>
        <fullName evidence="2">Uncharacterized protein</fullName>
    </submittedName>
</protein>
<reference evidence="2" key="1">
    <citation type="journal article" date="2020" name="Stud. Mycol.">
        <title>101 Dothideomycetes genomes: a test case for predicting lifestyles and emergence of pathogens.</title>
        <authorList>
            <person name="Haridas S."/>
            <person name="Albert R."/>
            <person name="Binder M."/>
            <person name="Bloem J."/>
            <person name="Labutti K."/>
            <person name="Salamov A."/>
            <person name="Andreopoulos B."/>
            <person name="Baker S."/>
            <person name="Barry K."/>
            <person name="Bills G."/>
            <person name="Bluhm B."/>
            <person name="Cannon C."/>
            <person name="Castanera R."/>
            <person name="Culley D."/>
            <person name="Daum C."/>
            <person name="Ezra D."/>
            <person name="Gonzalez J."/>
            <person name="Henrissat B."/>
            <person name="Kuo A."/>
            <person name="Liang C."/>
            <person name="Lipzen A."/>
            <person name="Lutzoni F."/>
            <person name="Magnuson J."/>
            <person name="Mondo S."/>
            <person name="Nolan M."/>
            <person name="Ohm R."/>
            <person name="Pangilinan J."/>
            <person name="Park H.-J."/>
            <person name="Ramirez L."/>
            <person name="Alfaro M."/>
            <person name="Sun H."/>
            <person name="Tritt A."/>
            <person name="Yoshinaga Y."/>
            <person name="Zwiers L.-H."/>
            <person name="Turgeon B."/>
            <person name="Goodwin S."/>
            <person name="Spatafora J."/>
            <person name="Crous P."/>
            <person name="Grigoriev I."/>
        </authorList>
    </citation>
    <scope>NUCLEOTIDE SEQUENCE</scope>
    <source>
        <strain evidence="2">HMLAC05119</strain>
    </source>
</reference>